<dbReference type="InterPro" id="IPR006094">
    <property type="entry name" value="Oxid_FAD_bind_N"/>
</dbReference>
<dbReference type="GO" id="GO:0050660">
    <property type="term" value="F:flavin adenine dinucleotide binding"/>
    <property type="evidence" value="ECO:0007669"/>
    <property type="project" value="InterPro"/>
</dbReference>
<evidence type="ECO:0000256" key="5">
    <source>
        <dbReference type="ARBA" id="ARBA00023002"/>
    </source>
</evidence>
<sequence length="401" mass="44786">MYSTIKLFKSQGTPVFVPSRPQISCFASRDLNVSFSPSAALVQTNYQRSEIRESVMGISLDLRRMKKVELDMKTPTKTVTFDAGCQWGHVYGTLVDGGRNGFIVNGGRCPTIGVSGFILGGGLGPFTRSFGMGSDTLMEADIVIADGNLALCGTGGGNSGVVVNLKLEVQQLQNRYGIAVAGRYAWPLKTEPASATLFTPDIIATMDDFYATDWPNKITIDNNWMCNIWQGFMDFDSLLPSTAANLNTTGVLPEKSTRFLYETLASQWLEETRGRTPKTGRTSRRFMDSLRADFVSEQVSFLVTWIHSGGKATEKKPAGSEPSSIHISRWSQEGVAPPFPEWEAAFINFPDRDFPDKDNFLSQKKMLRRKRKRMQTDRLAAEQWESYKTTDIMKIPTNWWI</sequence>
<dbReference type="PANTHER" id="PTHR42973">
    <property type="entry name" value="BINDING OXIDOREDUCTASE, PUTATIVE (AFU_ORTHOLOGUE AFUA_1G17690)-RELATED"/>
    <property type="match status" value="1"/>
</dbReference>
<dbReference type="Proteomes" id="UP000807025">
    <property type="component" value="Unassembled WGS sequence"/>
</dbReference>
<evidence type="ECO:0000313" key="8">
    <source>
        <dbReference type="Proteomes" id="UP000807025"/>
    </source>
</evidence>
<dbReference type="OrthoDB" id="415825at2759"/>
<protein>
    <recommendedName>
        <fullName evidence="6">FAD linked oxidase N-terminal domain-containing protein</fullName>
    </recommendedName>
</protein>
<organism evidence="7 8">
    <name type="scientific">Pleurotus eryngii</name>
    <name type="common">Boletus of the steppes</name>
    <dbReference type="NCBI Taxonomy" id="5323"/>
    <lineage>
        <taxon>Eukaryota</taxon>
        <taxon>Fungi</taxon>
        <taxon>Dikarya</taxon>
        <taxon>Basidiomycota</taxon>
        <taxon>Agaricomycotina</taxon>
        <taxon>Agaricomycetes</taxon>
        <taxon>Agaricomycetidae</taxon>
        <taxon>Agaricales</taxon>
        <taxon>Pleurotineae</taxon>
        <taxon>Pleurotaceae</taxon>
        <taxon>Pleurotus</taxon>
    </lineage>
</organism>
<comment type="similarity">
    <text evidence="2">Belongs to the oxygen-dependent FAD-linked oxidoreductase family.</text>
</comment>
<feature type="domain" description="FAD linked oxidase N-terminal" evidence="6">
    <location>
        <begin position="55"/>
        <end position="150"/>
    </location>
</feature>
<dbReference type="GO" id="GO:0016491">
    <property type="term" value="F:oxidoreductase activity"/>
    <property type="evidence" value="ECO:0007669"/>
    <property type="project" value="UniProtKB-KW"/>
</dbReference>
<gene>
    <name evidence="7" type="ORF">BDN71DRAFT_1428785</name>
</gene>
<comment type="cofactor">
    <cofactor evidence="1">
        <name>FAD</name>
        <dbReference type="ChEBI" id="CHEBI:57692"/>
    </cofactor>
</comment>
<keyword evidence="5" id="KW-0560">Oxidoreductase</keyword>
<dbReference type="Gene3D" id="3.30.465.10">
    <property type="match status" value="1"/>
</dbReference>
<dbReference type="AlphaFoldDB" id="A0A9P6A2N3"/>
<evidence type="ECO:0000256" key="4">
    <source>
        <dbReference type="ARBA" id="ARBA00022827"/>
    </source>
</evidence>
<name>A0A9P6A2N3_PLEER</name>
<dbReference type="InterPro" id="IPR036318">
    <property type="entry name" value="FAD-bd_PCMH-like_sf"/>
</dbReference>
<dbReference type="PANTHER" id="PTHR42973:SF39">
    <property type="entry name" value="FAD-BINDING PCMH-TYPE DOMAIN-CONTAINING PROTEIN"/>
    <property type="match status" value="1"/>
</dbReference>
<evidence type="ECO:0000256" key="1">
    <source>
        <dbReference type="ARBA" id="ARBA00001974"/>
    </source>
</evidence>
<dbReference type="Pfam" id="PF01565">
    <property type="entry name" value="FAD_binding_4"/>
    <property type="match status" value="1"/>
</dbReference>
<dbReference type="InterPro" id="IPR016169">
    <property type="entry name" value="FAD-bd_PCMH_sub2"/>
</dbReference>
<dbReference type="EMBL" id="MU154537">
    <property type="protein sequence ID" value="KAF9498499.1"/>
    <property type="molecule type" value="Genomic_DNA"/>
</dbReference>
<keyword evidence="4" id="KW-0274">FAD</keyword>
<accession>A0A9P6A2N3</accession>
<proteinExistence type="inferred from homology"/>
<keyword evidence="3" id="KW-0285">Flavoprotein</keyword>
<comment type="caution">
    <text evidence="7">The sequence shown here is derived from an EMBL/GenBank/DDBJ whole genome shotgun (WGS) entry which is preliminary data.</text>
</comment>
<evidence type="ECO:0000259" key="6">
    <source>
        <dbReference type="Pfam" id="PF01565"/>
    </source>
</evidence>
<evidence type="ECO:0000256" key="2">
    <source>
        <dbReference type="ARBA" id="ARBA00005466"/>
    </source>
</evidence>
<evidence type="ECO:0000256" key="3">
    <source>
        <dbReference type="ARBA" id="ARBA00022630"/>
    </source>
</evidence>
<dbReference type="InterPro" id="IPR050416">
    <property type="entry name" value="FAD-linked_Oxidoreductase"/>
</dbReference>
<keyword evidence="8" id="KW-1185">Reference proteome</keyword>
<evidence type="ECO:0000313" key="7">
    <source>
        <dbReference type="EMBL" id="KAF9498499.1"/>
    </source>
</evidence>
<reference evidence="7" key="1">
    <citation type="submission" date="2020-11" db="EMBL/GenBank/DDBJ databases">
        <authorList>
            <consortium name="DOE Joint Genome Institute"/>
            <person name="Ahrendt S."/>
            <person name="Riley R."/>
            <person name="Andreopoulos W."/>
            <person name="Labutti K."/>
            <person name="Pangilinan J."/>
            <person name="Ruiz-Duenas F.J."/>
            <person name="Barrasa J.M."/>
            <person name="Sanchez-Garcia M."/>
            <person name="Camarero S."/>
            <person name="Miyauchi S."/>
            <person name="Serrano A."/>
            <person name="Linde D."/>
            <person name="Babiker R."/>
            <person name="Drula E."/>
            <person name="Ayuso-Fernandez I."/>
            <person name="Pacheco R."/>
            <person name="Padilla G."/>
            <person name="Ferreira P."/>
            <person name="Barriuso J."/>
            <person name="Kellner H."/>
            <person name="Castanera R."/>
            <person name="Alfaro M."/>
            <person name="Ramirez L."/>
            <person name="Pisabarro A.G."/>
            <person name="Kuo A."/>
            <person name="Tritt A."/>
            <person name="Lipzen A."/>
            <person name="He G."/>
            <person name="Yan M."/>
            <person name="Ng V."/>
            <person name="Cullen D."/>
            <person name="Martin F."/>
            <person name="Rosso M.-N."/>
            <person name="Henrissat B."/>
            <person name="Hibbett D."/>
            <person name="Martinez A.T."/>
            <person name="Grigoriev I.V."/>
        </authorList>
    </citation>
    <scope>NUCLEOTIDE SEQUENCE</scope>
    <source>
        <strain evidence="7">ATCC 90797</strain>
    </source>
</reference>
<dbReference type="SUPFAM" id="SSF56176">
    <property type="entry name" value="FAD-binding/transporter-associated domain-like"/>
    <property type="match status" value="1"/>
</dbReference>